<protein>
    <submittedName>
        <fullName evidence="2">Uncharacterized protein</fullName>
    </submittedName>
</protein>
<dbReference type="PROSITE" id="PS51257">
    <property type="entry name" value="PROKAR_LIPOPROTEIN"/>
    <property type="match status" value="1"/>
</dbReference>
<keyword evidence="1" id="KW-0732">Signal</keyword>
<feature type="signal peptide" evidence="1">
    <location>
        <begin position="1"/>
        <end position="22"/>
    </location>
</feature>
<reference evidence="2 3" key="1">
    <citation type="submission" date="2018-06" db="EMBL/GenBank/DDBJ databases">
        <authorList>
            <consortium name="Pathogen Informatics"/>
            <person name="Doyle S."/>
        </authorList>
    </citation>
    <scope>NUCLEOTIDE SEQUENCE [LARGE SCALE GENOMIC DNA]</scope>
    <source>
        <strain evidence="2 3">NCTC10308</strain>
    </source>
</reference>
<proteinExistence type="predicted"/>
<dbReference type="EMBL" id="UFRV01000006">
    <property type="protein sequence ID" value="SUT99612.1"/>
    <property type="molecule type" value="Genomic_DNA"/>
</dbReference>
<accession>A0A380UAF2</accession>
<sequence length="62" mass="6858">MKIIRFLVITLLSSLAACNSSSETMSKHEQEMNEADYVISVVAGNPSENLINSNAKFFHNIV</sequence>
<evidence type="ECO:0000313" key="3">
    <source>
        <dbReference type="Proteomes" id="UP000254227"/>
    </source>
</evidence>
<organism evidence="2 3">
    <name type="scientific">Acinetobacter johnsonii</name>
    <dbReference type="NCBI Taxonomy" id="40214"/>
    <lineage>
        <taxon>Bacteria</taxon>
        <taxon>Pseudomonadati</taxon>
        <taxon>Pseudomonadota</taxon>
        <taxon>Gammaproteobacteria</taxon>
        <taxon>Moraxellales</taxon>
        <taxon>Moraxellaceae</taxon>
        <taxon>Acinetobacter</taxon>
    </lineage>
</organism>
<name>A0A380UAF2_ACIJO</name>
<gene>
    <name evidence="2" type="ORF">NCTC10308_03309</name>
</gene>
<evidence type="ECO:0000256" key="1">
    <source>
        <dbReference type="SAM" id="SignalP"/>
    </source>
</evidence>
<dbReference type="Proteomes" id="UP000254227">
    <property type="component" value="Unassembled WGS sequence"/>
</dbReference>
<dbReference type="AlphaFoldDB" id="A0A380UAF2"/>
<feature type="chain" id="PRO_5016764794" evidence="1">
    <location>
        <begin position="23"/>
        <end position="62"/>
    </location>
</feature>
<evidence type="ECO:0000313" key="2">
    <source>
        <dbReference type="EMBL" id="SUT99612.1"/>
    </source>
</evidence>